<feature type="transmembrane region" description="Helical" evidence="9">
    <location>
        <begin position="79"/>
        <end position="100"/>
    </location>
</feature>
<keyword evidence="2" id="KW-0813">Transport</keyword>
<dbReference type="Proteomes" id="UP000595224">
    <property type="component" value="Chromosome"/>
</dbReference>
<keyword evidence="5" id="KW-0769">Symport</keyword>
<comment type="subcellular location">
    <subcellularLocation>
        <location evidence="1">Membrane</location>
        <topology evidence="1">Multi-pass membrane protein</topology>
    </subcellularLocation>
</comment>
<feature type="transmembrane region" description="Helical" evidence="9">
    <location>
        <begin position="339"/>
        <end position="356"/>
    </location>
</feature>
<dbReference type="EMBL" id="CP064936">
    <property type="protein sequence ID" value="QQA01408.1"/>
    <property type="molecule type" value="Genomic_DNA"/>
</dbReference>
<dbReference type="GO" id="GO:0005886">
    <property type="term" value="C:plasma membrane"/>
    <property type="evidence" value="ECO:0007669"/>
    <property type="project" value="TreeGrafter"/>
</dbReference>
<keyword evidence="6" id="KW-0029">Amino-acid transport</keyword>
<dbReference type="GO" id="GO:0005295">
    <property type="term" value="F:neutral L-amino acid:sodium symporter activity"/>
    <property type="evidence" value="ECO:0007669"/>
    <property type="project" value="TreeGrafter"/>
</dbReference>
<gene>
    <name evidence="10" type="primary">sstT</name>
    <name evidence="10" type="ORF">IWA51_01970</name>
</gene>
<dbReference type="PANTHER" id="PTHR42865">
    <property type="entry name" value="PROTON/GLUTAMATE-ASPARTATE SYMPORTER"/>
    <property type="match status" value="1"/>
</dbReference>
<evidence type="ECO:0000256" key="4">
    <source>
        <dbReference type="ARBA" id="ARBA00022692"/>
    </source>
</evidence>
<evidence type="ECO:0000256" key="5">
    <source>
        <dbReference type="ARBA" id="ARBA00022847"/>
    </source>
</evidence>
<feature type="transmembrane region" description="Helical" evidence="9">
    <location>
        <begin position="12"/>
        <end position="30"/>
    </location>
</feature>
<dbReference type="PRINTS" id="PR00173">
    <property type="entry name" value="EDTRNSPORT"/>
</dbReference>
<keyword evidence="8 9" id="KW-0472">Membrane</keyword>
<dbReference type="KEGG" id="tper:IWA51_01970"/>
<organism evidence="10 11">
    <name type="scientific">Treponema peruense</name>
    <dbReference type="NCBI Taxonomy" id="2787628"/>
    <lineage>
        <taxon>Bacteria</taxon>
        <taxon>Pseudomonadati</taxon>
        <taxon>Spirochaetota</taxon>
        <taxon>Spirochaetia</taxon>
        <taxon>Spirochaetales</taxon>
        <taxon>Treponemataceae</taxon>
        <taxon>Treponema</taxon>
    </lineage>
</organism>
<dbReference type="GO" id="GO:0015826">
    <property type="term" value="P:threonine transport"/>
    <property type="evidence" value="ECO:0007669"/>
    <property type="project" value="InterPro"/>
</dbReference>
<evidence type="ECO:0000256" key="2">
    <source>
        <dbReference type="ARBA" id="ARBA00022448"/>
    </source>
</evidence>
<evidence type="ECO:0000256" key="9">
    <source>
        <dbReference type="SAM" id="Phobius"/>
    </source>
</evidence>
<feature type="transmembrane region" description="Helical" evidence="9">
    <location>
        <begin position="213"/>
        <end position="237"/>
    </location>
</feature>
<keyword evidence="11" id="KW-1185">Reference proteome</keyword>
<sequence length="409" mass="43299">MNMFIKFWNKTSLIVKIVIGLLIGTVLGLFCPKLTPVAYLGSIFTGALKGIAPVLVLILVSASLINANENIGSRFRTVIVLYLGTTFLGSAVAVCASFIFPLTVQLPASTAQLSSPSGLFDVIKNLLLSIIENPVKAIAGGNFIGILFWSVMLGLTLKKRAGDGLKNSIRELADAVNDIVRIIIQFAPFGVLGLVFEAVSQNGLSIFYDYGKLILLLVGTMLFVALVVNPFIVALALRKNPYPLVFRCIRESAVTAFFTRSSAANIPANMKLCEDLGLDKNIYSVSIPLGATINMDGAAVVITIMSLVCARTLGIEVSFPVAMLVSLVGTLGACGSSGVAGGSLLLIPLACSVLGIPNEASMQMVSVGFIINVIQDSFETALNSSGDVLLTATAEYREWKKQGKEIPLG</sequence>
<protein>
    <submittedName>
        <fullName evidence="10">Serine/threonine transporter SstT</fullName>
    </submittedName>
</protein>
<dbReference type="SUPFAM" id="SSF118215">
    <property type="entry name" value="Proton glutamate symport protein"/>
    <property type="match status" value="1"/>
</dbReference>
<keyword evidence="4 9" id="KW-0812">Transmembrane</keyword>
<dbReference type="GO" id="GO:0032329">
    <property type="term" value="P:serine transport"/>
    <property type="evidence" value="ECO:0007669"/>
    <property type="project" value="InterPro"/>
</dbReference>
<keyword evidence="7 9" id="KW-1133">Transmembrane helix</keyword>
<dbReference type="InterPro" id="IPR001991">
    <property type="entry name" value="Na-dicarboxylate_symporter"/>
</dbReference>
<dbReference type="Pfam" id="PF00375">
    <property type="entry name" value="SDF"/>
    <property type="match status" value="1"/>
</dbReference>
<evidence type="ECO:0000256" key="3">
    <source>
        <dbReference type="ARBA" id="ARBA00022475"/>
    </source>
</evidence>
<evidence type="ECO:0000256" key="7">
    <source>
        <dbReference type="ARBA" id="ARBA00022989"/>
    </source>
</evidence>
<dbReference type="PANTHER" id="PTHR42865:SF8">
    <property type="entry name" value="SERINE_THREONINE TRANSPORTER SSTT"/>
    <property type="match status" value="1"/>
</dbReference>
<dbReference type="InterPro" id="IPR023025">
    <property type="entry name" value="Ser_Thr_transp_SstT"/>
</dbReference>
<name>A0A7T3V5D9_9SPIR</name>
<evidence type="ECO:0000313" key="10">
    <source>
        <dbReference type="EMBL" id="QQA01408.1"/>
    </source>
</evidence>
<feature type="transmembrane region" description="Helical" evidence="9">
    <location>
        <begin position="50"/>
        <end position="67"/>
    </location>
</feature>
<dbReference type="AlphaFoldDB" id="A0A7T3V5D9"/>
<dbReference type="RefSeq" id="WP_177527792.1">
    <property type="nucleotide sequence ID" value="NZ_CBCSHE010000012.1"/>
</dbReference>
<evidence type="ECO:0000256" key="6">
    <source>
        <dbReference type="ARBA" id="ARBA00022970"/>
    </source>
</evidence>
<dbReference type="HAMAP" id="MF_01582">
    <property type="entry name" value="Ser_Thr_transp_SstT"/>
    <property type="match status" value="1"/>
</dbReference>
<feature type="transmembrane region" description="Helical" evidence="9">
    <location>
        <begin position="178"/>
        <end position="201"/>
    </location>
</feature>
<feature type="transmembrane region" description="Helical" evidence="9">
    <location>
        <begin position="137"/>
        <end position="157"/>
    </location>
</feature>
<evidence type="ECO:0000256" key="1">
    <source>
        <dbReference type="ARBA" id="ARBA00004141"/>
    </source>
</evidence>
<reference evidence="10 11" key="1">
    <citation type="submission" date="2020-11" db="EMBL/GenBank/DDBJ databases">
        <title>Treponema Peruensis nv. sp., first commensal Treponema isolated from human feces.</title>
        <authorList>
            <person name="Belkhou C."/>
            <person name="Raes J."/>
        </authorList>
    </citation>
    <scope>NUCLEOTIDE SEQUENCE [LARGE SCALE GENOMIC DNA]</scope>
    <source>
        <strain evidence="10 11">RCC2812</strain>
    </source>
</reference>
<evidence type="ECO:0000313" key="11">
    <source>
        <dbReference type="Proteomes" id="UP000595224"/>
    </source>
</evidence>
<proteinExistence type="inferred from homology"/>
<dbReference type="NCBIfam" id="NF010151">
    <property type="entry name" value="PRK13628.1"/>
    <property type="match status" value="1"/>
</dbReference>
<dbReference type="InterPro" id="IPR036458">
    <property type="entry name" value="Na:dicarbo_symporter_sf"/>
</dbReference>
<accession>A0A7T3V5D9</accession>
<dbReference type="Gene3D" id="1.10.3860.10">
    <property type="entry name" value="Sodium:dicarboxylate symporter"/>
    <property type="match status" value="1"/>
</dbReference>
<keyword evidence="3" id="KW-1003">Cell membrane</keyword>
<evidence type="ECO:0000256" key="8">
    <source>
        <dbReference type="ARBA" id="ARBA00023136"/>
    </source>
</evidence>